<name>A0A2G8SYX1_9BURK</name>
<dbReference type="AlphaFoldDB" id="A0A2G8SYX1"/>
<comment type="caution">
    <text evidence="2">The sequence shown here is derived from an EMBL/GenBank/DDBJ whole genome shotgun (WGS) entry which is preliminary data.</text>
</comment>
<keyword evidence="1" id="KW-0472">Membrane</keyword>
<accession>A0A2G8SYX1</accession>
<keyword evidence="3" id="KW-1185">Reference proteome</keyword>
<dbReference type="Proteomes" id="UP000228593">
    <property type="component" value="Unassembled WGS sequence"/>
</dbReference>
<dbReference type="EMBL" id="PDOB01000025">
    <property type="protein sequence ID" value="PIL38986.1"/>
    <property type="molecule type" value="Genomic_DNA"/>
</dbReference>
<gene>
    <name evidence="2" type="ORF">CR103_15000</name>
</gene>
<reference evidence="2 3" key="1">
    <citation type="submission" date="2017-10" db="EMBL/GenBank/DDBJ databases">
        <title>Massilia psychrophilum sp. nov., a novel purple-pigmented bacterium isolated from Tianshan glacier, Xinjiang Municipality, China.</title>
        <authorList>
            <person name="Wang H."/>
        </authorList>
    </citation>
    <scope>NUCLEOTIDE SEQUENCE [LARGE SCALE GENOMIC DNA]</scope>
    <source>
        <strain evidence="2 3">JCM 30813</strain>
    </source>
</reference>
<dbReference type="RefSeq" id="WP_099916782.1">
    <property type="nucleotide sequence ID" value="NZ_BMHS01000028.1"/>
</dbReference>
<evidence type="ECO:0000256" key="1">
    <source>
        <dbReference type="SAM" id="Phobius"/>
    </source>
</evidence>
<organism evidence="2 3">
    <name type="scientific">Massilia psychrophila</name>
    <dbReference type="NCBI Taxonomy" id="1603353"/>
    <lineage>
        <taxon>Bacteria</taxon>
        <taxon>Pseudomonadati</taxon>
        <taxon>Pseudomonadota</taxon>
        <taxon>Betaproteobacteria</taxon>
        <taxon>Burkholderiales</taxon>
        <taxon>Oxalobacteraceae</taxon>
        <taxon>Telluria group</taxon>
        <taxon>Massilia</taxon>
    </lineage>
</organism>
<dbReference type="SUPFAM" id="SSF54523">
    <property type="entry name" value="Pili subunits"/>
    <property type="match status" value="1"/>
</dbReference>
<proteinExistence type="predicted"/>
<dbReference type="OrthoDB" id="5405523at2"/>
<dbReference type="InterPro" id="IPR045584">
    <property type="entry name" value="Pilin-like"/>
</dbReference>
<feature type="transmembrane region" description="Helical" evidence="1">
    <location>
        <begin position="21"/>
        <end position="42"/>
    </location>
</feature>
<sequence length="180" mass="20200">MMVTAVAPKNNTVCFLHRKRGASLFEFVIVLAVIALLVGILLQRIHVVQCQAELAKVQQVVGVLRSTLRMKAAVVYAHGNSQEFIALTEQNPMRWLTSMPNNYLGEYYSPDIEGLESGSWYYDPGTNTLVYLMHNGNDLKGKKIKLLKFKQILLRAESERGILASMPYSIVLNEVAETLD</sequence>
<evidence type="ECO:0008006" key="4">
    <source>
        <dbReference type="Google" id="ProtNLM"/>
    </source>
</evidence>
<keyword evidence="1" id="KW-0812">Transmembrane</keyword>
<protein>
    <recommendedName>
        <fullName evidence="4">Type II secretion system protein</fullName>
    </recommendedName>
</protein>
<evidence type="ECO:0000313" key="3">
    <source>
        <dbReference type="Proteomes" id="UP000228593"/>
    </source>
</evidence>
<keyword evidence="1" id="KW-1133">Transmembrane helix</keyword>
<evidence type="ECO:0000313" key="2">
    <source>
        <dbReference type="EMBL" id="PIL38986.1"/>
    </source>
</evidence>